<gene>
    <name evidence="2" type="ORF">OB236_03545</name>
</gene>
<proteinExistence type="predicted"/>
<accession>A0ABT2U993</accession>
<dbReference type="EMBL" id="JAOQIO010000007">
    <property type="protein sequence ID" value="MCU6791198.1"/>
    <property type="molecule type" value="Genomic_DNA"/>
</dbReference>
<sequence>MTLQLIPYIMLDGQASEAIEFYVKALDAKVLFKQTIGEGPDNPEFPLTIEEKQRVAHSVLQVGTTEMYVADLDRGQSCQSGNQVTICITANEREQSKPIYDALLQDGQVIMPLQETYFSPAYGMVTDKFGVTFQIFTKRQR</sequence>
<keyword evidence="3" id="KW-1185">Reference proteome</keyword>
<dbReference type="SUPFAM" id="SSF54593">
    <property type="entry name" value="Glyoxalase/Bleomycin resistance protein/Dihydroxybiphenyl dioxygenase"/>
    <property type="match status" value="1"/>
</dbReference>
<organism evidence="2 3">
    <name type="scientific">Paenibacillus baimaensis</name>
    <dbReference type="NCBI Taxonomy" id="2982185"/>
    <lineage>
        <taxon>Bacteria</taxon>
        <taxon>Bacillati</taxon>
        <taxon>Bacillota</taxon>
        <taxon>Bacilli</taxon>
        <taxon>Bacillales</taxon>
        <taxon>Paenibacillaceae</taxon>
        <taxon>Paenibacillus</taxon>
    </lineage>
</organism>
<dbReference type="Pfam" id="PF06983">
    <property type="entry name" value="3-dmu-9_3-mt"/>
    <property type="match status" value="1"/>
</dbReference>
<dbReference type="PANTHER" id="PTHR33990">
    <property type="entry name" value="PROTEIN YJDN-RELATED"/>
    <property type="match status" value="1"/>
</dbReference>
<dbReference type="Gene3D" id="3.10.180.10">
    <property type="entry name" value="2,3-Dihydroxybiphenyl 1,2-Dioxygenase, domain 1"/>
    <property type="match status" value="1"/>
</dbReference>
<protein>
    <submittedName>
        <fullName evidence="2">VOC family protein</fullName>
    </submittedName>
</protein>
<evidence type="ECO:0000313" key="3">
    <source>
        <dbReference type="Proteomes" id="UP001652445"/>
    </source>
</evidence>
<dbReference type="InterPro" id="IPR029068">
    <property type="entry name" value="Glyas_Bleomycin-R_OHBP_Dase"/>
</dbReference>
<name>A0ABT2U993_9BACL</name>
<feature type="domain" description="PhnB-like" evidence="1">
    <location>
        <begin position="5"/>
        <end position="135"/>
    </location>
</feature>
<evidence type="ECO:0000313" key="2">
    <source>
        <dbReference type="EMBL" id="MCU6791198.1"/>
    </source>
</evidence>
<dbReference type="RefSeq" id="WP_262683069.1">
    <property type="nucleotide sequence ID" value="NZ_JAOQIO010000007.1"/>
</dbReference>
<evidence type="ECO:0000259" key="1">
    <source>
        <dbReference type="Pfam" id="PF06983"/>
    </source>
</evidence>
<dbReference type="PANTHER" id="PTHR33990:SF1">
    <property type="entry name" value="PROTEIN YJDN"/>
    <property type="match status" value="1"/>
</dbReference>
<dbReference type="InterPro" id="IPR028973">
    <property type="entry name" value="PhnB-like"/>
</dbReference>
<dbReference type="Proteomes" id="UP001652445">
    <property type="component" value="Unassembled WGS sequence"/>
</dbReference>
<reference evidence="2 3" key="1">
    <citation type="submission" date="2022-09" db="EMBL/GenBank/DDBJ databases">
        <authorList>
            <person name="Han X.L."/>
            <person name="Wang Q."/>
            <person name="Lu T."/>
        </authorList>
    </citation>
    <scope>NUCLEOTIDE SEQUENCE [LARGE SCALE GENOMIC DNA]</scope>
    <source>
        <strain evidence="2 3">WQ 127069</strain>
    </source>
</reference>
<comment type="caution">
    <text evidence="2">The sequence shown here is derived from an EMBL/GenBank/DDBJ whole genome shotgun (WGS) entry which is preliminary data.</text>
</comment>
<dbReference type="CDD" id="cd06588">
    <property type="entry name" value="PhnB_like"/>
    <property type="match status" value="1"/>
</dbReference>